<evidence type="ECO:0000313" key="2">
    <source>
        <dbReference type="Proteomes" id="UP001187415"/>
    </source>
</evidence>
<name>A0AA88IZC0_CHASR</name>
<gene>
    <name evidence="1" type="ORF">Q5P01_026102</name>
</gene>
<dbReference type="AlphaFoldDB" id="A0AA88IZC0"/>
<dbReference type="Proteomes" id="UP001187415">
    <property type="component" value="Unassembled WGS sequence"/>
</dbReference>
<sequence>MSCGCCHLLDQARTGFSCHDYRPSHRHLTQLLWLSTATWEISGPFHLPLPPQRRTEQLVAPLSQHPCMPRTARLSLAANIAQISMPAVPFPNTPDSISTC</sequence>
<dbReference type="EMBL" id="JAUPFM010000022">
    <property type="protein sequence ID" value="KAK2815635.1"/>
    <property type="molecule type" value="Genomic_DNA"/>
</dbReference>
<keyword evidence="2" id="KW-1185">Reference proteome</keyword>
<reference evidence="1" key="1">
    <citation type="submission" date="2023-07" db="EMBL/GenBank/DDBJ databases">
        <title>Chromosome-level Genome Assembly of Striped Snakehead (Channa striata).</title>
        <authorList>
            <person name="Liu H."/>
        </authorList>
    </citation>
    <scope>NUCLEOTIDE SEQUENCE</scope>
    <source>
        <strain evidence="1">Gz</strain>
        <tissue evidence="1">Muscle</tissue>
    </source>
</reference>
<protein>
    <submittedName>
        <fullName evidence="1">Uncharacterized protein</fullName>
    </submittedName>
</protein>
<accession>A0AA88IZC0</accession>
<comment type="caution">
    <text evidence="1">The sequence shown here is derived from an EMBL/GenBank/DDBJ whole genome shotgun (WGS) entry which is preliminary data.</text>
</comment>
<organism evidence="1 2">
    <name type="scientific">Channa striata</name>
    <name type="common">Snakehead murrel</name>
    <name type="synonym">Ophicephalus striatus</name>
    <dbReference type="NCBI Taxonomy" id="64152"/>
    <lineage>
        <taxon>Eukaryota</taxon>
        <taxon>Metazoa</taxon>
        <taxon>Chordata</taxon>
        <taxon>Craniata</taxon>
        <taxon>Vertebrata</taxon>
        <taxon>Euteleostomi</taxon>
        <taxon>Actinopterygii</taxon>
        <taxon>Neopterygii</taxon>
        <taxon>Teleostei</taxon>
        <taxon>Neoteleostei</taxon>
        <taxon>Acanthomorphata</taxon>
        <taxon>Anabantaria</taxon>
        <taxon>Anabantiformes</taxon>
        <taxon>Channoidei</taxon>
        <taxon>Channidae</taxon>
        <taxon>Channa</taxon>
    </lineage>
</organism>
<evidence type="ECO:0000313" key="1">
    <source>
        <dbReference type="EMBL" id="KAK2815635.1"/>
    </source>
</evidence>
<proteinExistence type="predicted"/>